<evidence type="ECO:0000256" key="11">
    <source>
        <dbReference type="ARBA" id="ARBA00038856"/>
    </source>
</evidence>
<dbReference type="EC" id="1.1.3.6" evidence="13"/>
<dbReference type="OrthoDB" id="517968at2"/>
<evidence type="ECO:0000256" key="5">
    <source>
        <dbReference type="ARBA" id="ARBA00022827"/>
    </source>
</evidence>
<evidence type="ECO:0000256" key="6">
    <source>
        <dbReference type="ARBA" id="ARBA00023002"/>
    </source>
</evidence>
<feature type="domain" description="Glucose-methanol-choline oxidoreductase C-terminal" evidence="17">
    <location>
        <begin position="491"/>
        <end position="549"/>
    </location>
</feature>
<evidence type="ECO:0000256" key="2">
    <source>
        <dbReference type="ARBA" id="ARBA00010790"/>
    </source>
</evidence>
<comment type="similarity">
    <text evidence="2">Belongs to the GMC oxidoreductase family.</text>
</comment>
<evidence type="ECO:0000256" key="8">
    <source>
        <dbReference type="ARBA" id="ARBA00023166"/>
    </source>
</evidence>
<dbReference type="EMBL" id="QJVD01000010">
    <property type="protein sequence ID" value="PYI67334.1"/>
    <property type="molecule type" value="Genomic_DNA"/>
</dbReference>
<keyword evidence="7" id="KW-0443">Lipid metabolism</keyword>
<name>A0A2V5LA46_9MICC</name>
<comment type="caution">
    <text evidence="18">The sequence shown here is derived from an EMBL/GenBank/DDBJ whole genome shotgun (WGS) entry which is preliminary data.</text>
</comment>
<evidence type="ECO:0000313" key="18">
    <source>
        <dbReference type="EMBL" id="PYI67334.1"/>
    </source>
</evidence>
<keyword evidence="5" id="KW-0274">FAD</keyword>
<keyword evidence="8" id="KW-1207">Sterol metabolism</keyword>
<comment type="cofactor">
    <cofactor evidence="1">
        <name>FAD</name>
        <dbReference type="ChEBI" id="CHEBI:57692"/>
    </cofactor>
</comment>
<dbReference type="Gene3D" id="3.50.50.60">
    <property type="entry name" value="FAD/NAD(P)-binding domain"/>
    <property type="match status" value="3"/>
</dbReference>
<evidence type="ECO:0000256" key="3">
    <source>
        <dbReference type="ARBA" id="ARBA00022548"/>
    </source>
</evidence>
<feature type="region of interest" description="Disordered" evidence="16">
    <location>
        <begin position="565"/>
        <end position="592"/>
    </location>
</feature>
<evidence type="ECO:0000256" key="12">
    <source>
        <dbReference type="ARBA" id="ARBA00049645"/>
    </source>
</evidence>
<gene>
    <name evidence="18" type="ORF">CVV68_11125</name>
</gene>
<keyword evidence="3" id="KW-0153">Cholesterol metabolism</keyword>
<dbReference type="SUPFAM" id="SSF51905">
    <property type="entry name" value="FAD/NAD(P)-binding domain"/>
    <property type="match status" value="1"/>
</dbReference>
<dbReference type="GO" id="GO:0016995">
    <property type="term" value="F:cholesterol oxidase activity"/>
    <property type="evidence" value="ECO:0007669"/>
    <property type="project" value="UniProtKB-EC"/>
</dbReference>
<dbReference type="PANTHER" id="PTHR47470">
    <property type="entry name" value="CHOLESTEROL OXIDASE"/>
    <property type="match status" value="1"/>
</dbReference>
<dbReference type="GO" id="GO:0004769">
    <property type="term" value="F:steroid Delta-isomerase activity"/>
    <property type="evidence" value="ECO:0007669"/>
    <property type="project" value="UniProtKB-EC"/>
</dbReference>
<dbReference type="Proteomes" id="UP000247832">
    <property type="component" value="Unassembled WGS sequence"/>
</dbReference>
<keyword evidence="4" id="KW-0285">Flavoprotein</keyword>
<sequence length="804" mass="86597">MAAEEYVDAVVVGSGFGGSVAAHRLAEAGKRVVVLERGKAYPPGSFARTPTEFGAAFWDPSAGLYGLFDTWSMRGLESLVSSGLGGGSLIYANVLLRKDEHWFVHESPLPGGGYENWPFSRADLDPHYQRVEDMIGTATYPYLDTPKTEAVEAAARNLGLSCNRPPLAVTFARPGEEPQSGRELPLPRYGNIHGRYRQTCNLCGECDVGCNTGAKNTLDHTYLSAAAAATVPAEIRTLHEVRGFERDDDGTWLVRYVTHDPGNPSSTRNLPEQLIRCSKLILGAGTFGTTYLLLRNRISLPGISEALGTRFCGNGDLLGLMLNATEMVAGKKTSRPLVGSRGPVITTAIRVGDEVDGDGSTGRGFYLEDAGFPGFMNWIMELSQLRAAVPRVARMAARIVENRLFQQNRTNISGDLAAAMGTASFSDSSVPLLGMGRDVPDGMMTLRDGRLAVDWTVATSEEYFGRVRETMRAIATNLGAEFQDNPLWWAKRVITVHPVGGAPIGANPHEGVCDPHSEVFGSPGLYVLDGSAMPGPVGANPSLTIAALADRACDYMLESPWPAAHGHRPASNAARDVRAAPAPPETAPKPARPATTVAFTEQMKGHFTLGVGEPAMANDVALLRHERMMFELTITTEDIADFTANPAHPGTASGYLDADLLGGRCDVEQGWFNLFVTANPPAVKRKLMLYRLHVRSPGGKPMTFVGYKDVHDDPGFDIWADTTTLKVQMLDGHQPQLPDSGLLPPADPRVLGAGVLYIHPLDFARQLTTFTTHGPDGPKAMARFGELFLGSLWDTYSGIARAGR</sequence>
<comment type="pathway">
    <text evidence="12">Steroid metabolism; cholesterol degradation.</text>
</comment>
<dbReference type="GO" id="GO:0008203">
    <property type="term" value="P:cholesterol metabolic process"/>
    <property type="evidence" value="ECO:0007669"/>
    <property type="project" value="UniProtKB-KW"/>
</dbReference>
<dbReference type="PANTHER" id="PTHR47470:SF1">
    <property type="entry name" value="FAD-DEPENDENT OXIDOREDUCTASE 2 FAD BINDING DOMAIN-CONTAINING PROTEIN"/>
    <property type="match status" value="1"/>
</dbReference>
<evidence type="ECO:0000256" key="15">
    <source>
        <dbReference type="ARBA" id="ARBA00049778"/>
    </source>
</evidence>
<keyword evidence="9" id="KW-0753">Steroid metabolism</keyword>
<protein>
    <recommendedName>
        <fullName evidence="14">Cholesterol oxidase</fullName>
        <ecNumber evidence="13">1.1.3.6</ecNumber>
        <ecNumber evidence="11">5.3.3.1</ecNumber>
    </recommendedName>
    <alternativeName>
        <fullName evidence="15">Cholesterol isomerase</fullName>
    </alternativeName>
</protein>
<keyword evidence="6" id="KW-0560">Oxidoreductase</keyword>
<evidence type="ECO:0000313" key="19">
    <source>
        <dbReference type="Proteomes" id="UP000247832"/>
    </source>
</evidence>
<evidence type="ECO:0000256" key="16">
    <source>
        <dbReference type="SAM" id="MobiDB-lite"/>
    </source>
</evidence>
<accession>A0A2V5LA46</accession>
<dbReference type="AlphaFoldDB" id="A0A2V5LA46"/>
<organism evidence="18 19">
    <name type="scientific">Arthrobacter livingstonensis</name>
    <dbReference type="NCBI Taxonomy" id="670078"/>
    <lineage>
        <taxon>Bacteria</taxon>
        <taxon>Bacillati</taxon>
        <taxon>Actinomycetota</taxon>
        <taxon>Actinomycetes</taxon>
        <taxon>Micrococcales</taxon>
        <taxon>Micrococcaceae</taxon>
        <taxon>Arthrobacter</taxon>
    </lineage>
</organism>
<dbReference type="InterPro" id="IPR052542">
    <property type="entry name" value="Cholesterol_Oxidase"/>
</dbReference>
<dbReference type="EC" id="5.3.3.1" evidence="11"/>
<dbReference type="InterPro" id="IPR007867">
    <property type="entry name" value="GMC_OxRtase_C"/>
</dbReference>
<evidence type="ECO:0000256" key="7">
    <source>
        <dbReference type="ARBA" id="ARBA00023098"/>
    </source>
</evidence>
<reference evidence="18 19" key="1">
    <citation type="submission" date="2018-05" db="EMBL/GenBank/DDBJ databases">
        <title>Genetic diversity of glacier-inhabiting Cryobacterium bacteria in China and description of Cryobacterium mengkeensis sp. nov. and Arthrobacter glacialis sp. nov.</title>
        <authorList>
            <person name="Liu Q."/>
            <person name="Xin Y.-H."/>
        </authorList>
    </citation>
    <scope>NUCLEOTIDE SEQUENCE [LARGE SCALE GENOMIC DNA]</scope>
    <source>
        <strain evidence="18 19">LI2</strain>
    </source>
</reference>
<proteinExistence type="inferred from homology"/>
<evidence type="ECO:0000256" key="1">
    <source>
        <dbReference type="ARBA" id="ARBA00001974"/>
    </source>
</evidence>
<evidence type="ECO:0000259" key="17">
    <source>
        <dbReference type="Pfam" id="PF05199"/>
    </source>
</evidence>
<evidence type="ECO:0000256" key="9">
    <source>
        <dbReference type="ARBA" id="ARBA00023221"/>
    </source>
</evidence>
<dbReference type="Pfam" id="PF13450">
    <property type="entry name" value="NAD_binding_8"/>
    <property type="match status" value="1"/>
</dbReference>
<keyword evidence="10" id="KW-0413">Isomerase</keyword>
<evidence type="ECO:0000256" key="4">
    <source>
        <dbReference type="ARBA" id="ARBA00022630"/>
    </source>
</evidence>
<evidence type="ECO:0000256" key="10">
    <source>
        <dbReference type="ARBA" id="ARBA00023235"/>
    </source>
</evidence>
<evidence type="ECO:0000256" key="14">
    <source>
        <dbReference type="ARBA" id="ARBA00049744"/>
    </source>
</evidence>
<feature type="compositionally biased region" description="Pro residues" evidence="16">
    <location>
        <begin position="581"/>
        <end position="591"/>
    </location>
</feature>
<dbReference type="Pfam" id="PF05199">
    <property type="entry name" value="GMC_oxred_C"/>
    <property type="match status" value="1"/>
</dbReference>
<keyword evidence="19" id="KW-1185">Reference proteome</keyword>
<dbReference type="InterPro" id="IPR036188">
    <property type="entry name" value="FAD/NAD-bd_sf"/>
</dbReference>
<evidence type="ECO:0000256" key="13">
    <source>
        <dbReference type="ARBA" id="ARBA00049723"/>
    </source>
</evidence>